<gene>
    <name evidence="2" type="ORF">Goari_018763</name>
</gene>
<evidence type="ECO:0000313" key="2">
    <source>
        <dbReference type="EMBL" id="MBA0677350.1"/>
    </source>
</evidence>
<accession>A0A7J8WR28</accession>
<organism evidence="2 3">
    <name type="scientific">Gossypium aridum</name>
    <name type="common">American cotton</name>
    <name type="synonym">Erioxylum aridum</name>
    <dbReference type="NCBI Taxonomy" id="34290"/>
    <lineage>
        <taxon>Eukaryota</taxon>
        <taxon>Viridiplantae</taxon>
        <taxon>Streptophyta</taxon>
        <taxon>Embryophyta</taxon>
        <taxon>Tracheophyta</taxon>
        <taxon>Spermatophyta</taxon>
        <taxon>Magnoliopsida</taxon>
        <taxon>eudicotyledons</taxon>
        <taxon>Gunneridae</taxon>
        <taxon>Pentapetalae</taxon>
        <taxon>rosids</taxon>
        <taxon>malvids</taxon>
        <taxon>Malvales</taxon>
        <taxon>Malvaceae</taxon>
        <taxon>Malvoideae</taxon>
        <taxon>Gossypium</taxon>
    </lineage>
</organism>
<feature type="region of interest" description="Disordered" evidence="1">
    <location>
        <begin position="1"/>
        <end position="20"/>
    </location>
</feature>
<evidence type="ECO:0000313" key="3">
    <source>
        <dbReference type="Proteomes" id="UP000593577"/>
    </source>
</evidence>
<feature type="compositionally biased region" description="Polar residues" evidence="1">
    <location>
        <begin position="8"/>
        <end position="20"/>
    </location>
</feature>
<comment type="caution">
    <text evidence="2">The sequence shown here is derived from an EMBL/GenBank/DDBJ whole genome shotgun (WGS) entry which is preliminary data.</text>
</comment>
<reference evidence="2 3" key="1">
    <citation type="journal article" date="2019" name="Genome Biol. Evol.">
        <title>Insights into the evolution of the New World diploid cottons (Gossypium, subgenus Houzingenia) based on genome sequencing.</title>
        <authorList>
            <person name="Grover C.E."/>
            <person name="Arick M.A. 2nd"/>
            <person name="Thrash A."/>
            <person name="Conover J.L."/>
            <person name="Sanders W.S."/>
            <person name="Peterson D.G."/>
            <person name="Frelichowski J.E."/>
            <person name="Scheffler J.A."/>
            <person name="Scheffler B.E."/>
            <person name="Wendel J.F."/>
        </authorList>
    </citation>
    <scope>NUCLEOTIDE SEQUENCE [LARGE SCALE GENOMIC DNA]</scope>
    <source>
        <strain evidence="2">185</strain>
        <tissue evidence="2">Leaf</tissue>
    </source>
</reference>
<protein>
    <submittedName>
        <fullName evidence="2">Uncharacterized protein</fullName>
    </submittedName>
</protein>
<dbReference type="AlphaFoldDB" id="A0A7J8WR28"/>
<name>A0A7J8WR28_GOSAI</name>
<proteinExistence type="predicted"/>
<keyword evidence="3" id="KW-1185">Reference proteome</keyword>
<sequence length="20" mass="2115">MVKKNGNEMASSLSIPGTNH</sequence>
<dbReference type="Proteomes" id="UP000593577">
    <property type="component" value="Unassembled WGS sequence"/>
</dbReference>
<evidence type="ECO:0000256" key="1">
    <source>
        <dbReference type="SAM" id="MobiDB-lite"/>
    </source>
</evidence>
<feature type="non-terminal residue" evidence="2">
    <location>
        <position position="20"/>
    </location>
</feature>
<dbReference type="EMBL" id="JABFAA010000002">
    <property type="protein sequence ID" value="MBA0677350.1"/>
    <property type="molecule type" value="Genomic_DNA"/>
</dbReference>